<feature type="domain" description="Response regulatory" evidence="2">
    <location>
        <begin position="4"/>
        <end position="43"/>
    </location>
</feature>
<reference evidence="3 4" key="1">
    <citation type="submission" date="2019-03" db="EMBL/GenBank/DDBJ databases">
        <title>Lake Tanganyika Metagenome-Assembled Genomes (MAGs).</title>
        <authorList>
            <person name="Tran P."/>
        </authorList>
    </citation>
    <scope>NUCLEOTIDE SEQUENCE [LARGE SCALE GENOMIC DNA]</scope>
    <source>
        <strain evidence="3">K_DeepCast_65m_m2_236</strain>
    </source>
</reference>
<dbReference type="EMBL" id="VGJX01000872">
    <property type="protein sequence ID" value="MBM3276128.1"/>
    <property type="molecule type" value="Genomic_DNA"/>
</dbReference>
<dbReference type="GO" id="GO:0000160">
    <property type="term" value="P:phosphorelay signal transduction system"/>
    <property type="evidence" value="ECO:0007669"/>
    <property type="project" value="InterPro"/>
</dbReference>
<gene>
    <name evidence="3" type="ORF">FJZ00_13325</name>
</gene>
<dbReference type="InterPro" id="IPR001789">
    <property type="entry name" value="Sig_transdc_resp-reg_receiver"/>
</dbReference>
<dbReference type="Proteomes" id="UP000703893">
    <property type="component" value="Unassembled WGS sequence"/>
</dbReference>
<protein>
    <submittedName>
        <fullName evidence="3">Two-component system response regulator</fullName>
    </submittedName>
</protein>
<evidence type="ECO:0000313" key="3">
    <source>
        <dbReference type="EMBL" id="MBM3276128.1"/>
    </source>
</evidence>
<evidence type="ECO:0000259" key="2">
    <source>
        <dbReference type="PROSITE" id="PS50110"/>
    </source>
</evidence>
<proteinExistence type="predicted"/>
<name>A0A937X5E2_9BACT</name>
<dbReference type="PROSITE" id="PS50110">
    <property type="entry name" value="RESPONSE_REGULATORY"/>
    <property type="match status" value="1"/>
</dbReference>
<evidence type="ECO:0000313" key="4">
    <source>
        <dbReference type="Proteomes" id="UP000703893"/>
    </source>
</evidence>
<evidence type="ECO:0000256" key="1">
    <source>
        <dbReference type="PROSITE-ProRule" id="PRU00169"/>
    </source>
</evidence>
<dbReference type="SUPFAM" id="SSF52172">
    <property type="entry name" value="CheY-like"/>
    <property type="match status" value="1"/>
</dbReference>
<feature type="non-terminal residue" evidence="3">
    <location>
        <position position="43"/>
    </location>
</feature>
<sequence>MSKLVALVDDDNDIRDVAKAILESAGYRVDTFGNAWEFLKSCD</sequence>
<organism evidence="3 4">
    <name type="scientific">Candidatus Tanganyikabacteria bacterium</name>
    <dbReference type="NCBI Taxonomy" id="2961651"/>
    <lineage>
        <taxon>Bacteria</taxon>
        <taxon>Bacillati</taxon>
        <taxon>Candidatus Sericytochromatia</taxon>
        <taxon>Candidatus Tanganyikabacteria</taxon>
    </lineage>
</organism>
<comment type="caution">
    <text evidence="1">Lacks conserved residue(s) required for the propagation of feature annotation.</text>
</comment>
<dbReference type="InterPro" id="IPR011006">
    <property type="entry name" value="CheY-like_superfamily"/>
</dbReference>
<dbReference type="Gene3D" id="3.40.50.2300">
    <property type="match status" value="1"/>
</dbReference>
<dbReference type="AlphaFoldDB" id="A0A937X5E2"/>
<accession>A0A937X5E2</accession>
<comment type="caution">
    <text evidence="3">The sequence shown here is derived from an EMBL/GenBank/DDBJ whole genome shotgun (WGS) entry which is preliminary data.</text>
</comment>